<name>A0A507F521_9FUNG</name>
<dbReference type="STRING" id="246404.A0A507F521"/>
<keyword evidence="11" id="KW-0066">ATP synthesis</keyword>
<evidence type="ECO:0000256" key="9">
    <source>
        <dbReference type="ARBA" id="ARBA00023128"/>
    </source>
</evidence>
<sequence length="181" mass="19217">MLFRSALVAVRSAANFSARRLYASEAGSGGKLRLNFALPHQTILKDFEAIQVNIQSSEGDMGILADHVPTIAQLANGGVIEILAADNKPRKFFVEYLFILPHTAQSSSPVSGGFAIINPDSSLNINAVEAVAVEDLDAEAARKGADEASRKMNASGASEKDKAEARVEFELFEAVLAAAKV</sequence>
<evidence type="ECO:0000256" key="4">
    <source>
        <dbReference type="ARBA" id="ARBA00022448"/>
    </source>
</evidence>
<proteinExistence type="inferred from homology"/>
<dbReference type="SUPFAM" id="SSF51344">
    <property type="entry name" value="Epsilon subunit of F1F0-ATP synthase N-terminal domain"/>
    <property type="match status" value="1"/>
</dbReference>
<dbReference type="OrthoDB" id="270171at2759"/>
<dbReference type="PANTHER" id="PTHR13822">
    <property type="entry name" value="ATP SYNTHASE DELTA/EPSILON CHAIN"/>
    <property type="match status" value="1"/>
</dbReference>
<evidence type="ECO:0000256" key="7">
    <source>
        <dbReference type="ARBA" id="ARBA00022946"/>
    </source>
</evidence>
<evidence type="ECO:0000256" key="8">
    <source>
        <dbReference type="ARBA" id="ARBA00023065"/>
    </source>
</evidence>
<keyword evidence="6" id="KW-0999">Mitochondrion inner membrane</keyword>
<dbReference type="PANTHER" id="PTHR13822:SF7">
    <property type="entry name" value="ATP SYNTHASE SUBUNIT DELTA, MITOCHONDRIAL"/>
    <property type="match status" value="1"/>
</dbReference>
<keyword evidence="7" id="KW-0809">Transit peptide</keyword>
<keyword evidence="11" id="KW-0139">CF(1)</keyword>
<dbReference type="HAMAP" id="MF_00530">
    <property type="entry name" value="ATP_synth_epsil_bac"/>
    <property type="match status" value="1"/>
</dbReference>
<dbReference type="Pfam" id="PF02823">
    <property type="entry name" value="ATP-synt_DE_N"/>
    <property type="match status" value="1"/>
</dbReference>
<keyword evidence="10" id="KW-0472">Membrane</keyword>
<evidence type="ECO:0000256" key="6">
    <source>
        <dbReference type="ARBA" id="ARBA00022792"/>
    </source>
</evidence>
<evidence type="ECO:0000256" key="2">
    <source>
        <dbReference type="ARBA" id="ARBA00005712"/>
    </source>
</evidence>
<dbReference type="CDD" id="cd12152">
    <property type="entry name" value="F1-ATPase_delta"/>
    <property type="match status" value="1"/>
</dbReference>
<dbReference type="InterPro" id="IPR036771">
    <property type="entry name" value="ATPsynth_dsu/esu_N"/>
</dbReference>
<dbReference type="Gene3D" id="2.60.15.10">
    <property type="entry name" value="F0F1 ATP synthase delta/epsilon subunit, N-terminal"/>
    <property type="match status" value="1"/>
</dbReference>
<dbReference type="EMBL" id="QEAP01000285">
    <property type="protein sequence ID" value="TPX70478.1"/>
    <property type="molecule type" value="Genomic_DNA"/>
</dbReference>
<feature type="domain" description="ATP synthase F1 complex delta/epsilon subunit N-terminal" evidence="13">
    <location>
        <begin position="33"/>
        <end position="95"/>
    </location>
</feature>
<evidence type="ECO:0000256" key="1">
    <source>
        <dbReference type="ARBA" id="ARBA00004273"/>
    </source>
</evidence>
<evidence type="ECO:0000256" key="5">
    <source>
        <dbReference type="ARBA" id="ARBA00022781"/>
    </source>
</evidence>
<keyword evidence="4" id="KW-0813">Transport</keyword>
<evidence type="ECO:0000256" key="10">
    <source>
        <dbReference type="ARBA" id="ARBA00023136"/>
    </source>
</evidence>
<evidence type="ECO:0000256" key="11">
    <source>
        <dbReference type="ARBA" id="ARBA00023196"/>
    </source>
</evidence>
<keyword evidence="15" id="KW-1185">Reference proteome</keyword>
<dbReference type="GO" id="GO:0005743">
    <property type="term" value="C:mitochondrial inner membrane"/>
    <property type="evidence" value="ECO:0007669"/>
    <property type="project" value="UniProtKB-SubCell"/>
</dbReference>
<comment type="similarity">
    <text evidence="2">Belongs to the ATPase epsilon chain family.</text>
</comment>
<dbReference type="GO" id="GO:0045259">
    <property type="term" value="C:proton-transporting ATP synthase complex"/>
    <property type="evidence" value="ECO:0007669"/>
    <property type="project" value="UniProtKB-KW"/>
</dbReference>
<accession>A0A507F521</accession>
<dbReference type="AlphaFoldDB" id="A0A507F521"/>
<comment type="subcellular location">
    <subcellularLocation>
        <location evidence="1">Mitochondrion inner membrane</location>
    </subcellularLocation>
</comment>
<keyword evidence="9" id="KW-0496">Mitochondrion</keyword>
<dbReference type="GO" id="GO:0046933">
    <property type="term" value="F:proton-transporting ATP synthase activity, rotational mechanism"/>
    <property type="evidence" value="ECO:0007669"/>
    <property type="project" value="InterPro"/>
</dbReference>
<evidence type="ECO:0000256" key="12">
    <source>
        <dbReference type="ARBA" id="ARBA00031669"/>
    </source>
</evidence>
<protein>
    <recommendedName>
        <fullName evidence="3">ATP synthase subunit delta, mitochondrial</fullName>
    </recommendedName>
    <alternativeName>
        <fullName evidence="12">F-ATPase delta subunit</fullName>
    </alternativeName>
</protein>
<dbReference type="InterPro" id="IPR001469">
    <property type="entry name" value="ATP_synth_F1_dsu/esu"/>
</dbReference>
<gene>
    <name evidence="14" type="ORF">CcCBS67573_g06538</name>
</gene>
<dbReference type="Proteomes" id="UP000320333">
    <property type="component" value="Unassembled WGS sequence"/>
</dbReference>
<keyword evidence="5" id="KW-0375">Hydrogen ion transport</keyword>
<organism evidence="14 15">
    <name type="scientific">Chytriomyces confervae</name>
    <dbReference type="NCBI Taxonomy" id="246404"/>
    <lineage>
        <taxon>Eukaryota</taxon>
        <taxon>Fungi</taxon>
        <taxon>Fungi incertae sedis</taxon>
        <taxon>Chytridiomycota</taxon>
        <taxon>Chytridiomycota incertae sedis</taxon>
        <taxon>Chytridiomycetes</taxon>
        <taxon>Chytridiales</taxon>
        <taxon>Chytriomycetaceae</taxon>
        <taxon>Chytriomyces</taxon>
    </lineage>
</organism>
<evidence type="ECO:0000259" key="13">
    <source>
        <dbReference type="Pfam" id="PF02823"/>
    </source>
</evidence>
<evidence type="ECO:0000256" key="3">
    <source>
        <dbReference type="ARBA" id="ARBA00016960"/>
    </source>
</evidence>
<keyword evidence="8" id="KW-0406">Ion transport</keyword>
<reference evidence="14 15" key="1">
    <citation type="journal article" date="2019" name="Sci. Rep.">
        <title>Comparative genomics of chytrid fungi reveal insights into the obligate biotrophic and pathogenic lifestyle of Synchytrium endobioticum.</title>
        <authorList>
            <person name="van de Vossenberg B.T.L.H."/>
            <person name="Warris S."/>
            <person name="Nguyen H.D.T."/>
            <person name="van Gent-Pelzer M.P.E."/>
            <person name="Joly D.L."/>
            <person name="van de Geest H.C."/>
            <person name="Bonants P.J.M."/>
            <person name="Smith D.S."/>
            <person name="Levesque C.A."/>
            <person name="van der Lee T.A.J."/>
        </authorList>
    </citation>
    <scope>NUCLEOTIDE SEQUENCE [LARGE SCALE GENOMIC DNA]</scope>
    <source>
        <strain evidence="14 15">CBS 675.73</strain>
    </source>
</reference>
<dbReference type="InterPro" id="IPR020546">
    <property type="entry name" value="ATP_synth_F1_dsu/esu_N"/>
</dbReference>
<comment type="caution">
    <text evidence="14">The sequence shown here is derived from an EMBL/GenBank/DDBJ whole genome shotgun (WGS) entry which is preliminary data.</text>
</comment>
<evidence type="ECO:0000313" key="14">
    <source>
        <dbReference type="EMBL" id="TPX70478.1"/>
    </source>
</evidence>
<evidence type="ECO:0000313" key="15">
    <source>
        <dbReference type="Proteomes" id="UP000320333"/>
    </source>
</evidence>